<feature type="domain" description="6-phosphogluconate dehydrogenase C-terminal" evidence="16">
    <location>
        <begin position="178"/>
        <end position="467"/>
    </location>
</feature>
<evidence type="ECO:0000313" key="17">
    <source>
        <dbReference type="EMBL" id="VFP85678.1"/>
    </source>
</evidence>
<dbReference type="AlphaFoldDB" id="A0A451DGD1"/>
<dbReference type="InterPro" id="IPR036291">
    <property type="entry name" value="NAD(P)-bd_dom_sf"/>
</dbReference>
<dbReference type="InterPro" id="IPR006115">
    <property type="entry name" value="6PGDH_NADP-bd"/>
</dbReference>
<dbReference type="InterPro" id="IPR006184">
    <property type="entry name" value="6PGdom_BS"/>
</dbReference>
<dbReference type="NCBIfam" id="NF006765">
    <property type="entry name" value="PRK09287.1"/>
    <property type="match status" value="1"/>
</dbReference>
<keyword evidence="7 11" id="KW-0560">Oxidoreductase</keyword>
<dbReference type="RefSeq" id="WP_075474509.1">
    <property type="nucleotide sequence ID" value="NZ_LR217732.1"/>
</dbReference>
<comment type="catalytic activity">
    <reaction evidence="10 11 15">
        <text>6-phospho-D-gluconate + NADP(+) = D-ribulose 5-phosphate + CO2 + NADPH</text>
        <dbReference type="Rhea" id="RHEA:10116"/>
        <dbReference type="ChEBI" id="CHEBI:16526"/>
        <dbReference type="ChEBI" id="CHEBI:57783"/>
        <dbReference type="ChEBI" id="CHEBI:58121"/>
        <dbReference type="ChEBI" id="CHEBI:58349"/>
        <dbReference type="ChEBI" id="CHEBI:58759"/>
        <dbReference type="EC" id="1.1.1.44"/>
    </reaction>
</comment>
<dbReference type="OrthoDB" id="9804542at2"/>
<dbReference type="Gene3D" id="1.20.5.320">
    <property type="entry name" value="6-Phosphogluconate Dehydrogenase, domain 3"/>
    <property type="match status" value="1"/>
</dbReference>
<feature type="binding site" description="in other chain" evidence="13">
    <location>
        <position position="190"/>
    </location>
    <ligand>
        <name>substrate</name>
        <note>ligand shared between dimeric partners</note>
    </ligand>
</feature>
<feature type="binding site" description="in other chain" evidence="13">
    <location>
        <position position="286"/>
    </location>
    <ligand>
        <name>substrate</name>
        <note>ligand shared between dimeric partners</note>
    </ligand>
</feature>
<dbReference type="PANTHER" id="PTHR11811">
    <property type="entry name" value="6-PHOSPHOGLUCONATE DEHYDROGENASE"/>
    <property type="match status" value="1"/>
</dbReference>
<comment type="similarity">
    <text evidence="3 11 15">Belongs to the 6-phosphogluconate dehydrogenase family.</text>
</comment>
<keyword evidence="8 15" id="KW-0311">Gluconate utilization</keyword>
<dbReference type="Gene3D" id="1.10.1040.10">
    <property type="entry name" value="N-(1-d-carboxylethyl)-l-norvaline Dehydrogenase, domain 2"/>
    <property type="match status" value="1"/>
</dbReference>
<dbReference type="InterPro" id="IPR008927">
    <property type="entry name" value="6-PGluconate_DH-like_C_sf"/>
</dbReference>
<evidence type="ECO:0000256" key="15">
    <source>
        <dbReference type="RuleBase" id="RU000485"/>
    </source>
</evidence>
<evidence type="ECO:0000256" key="7">
    <source>
        <dbReference type="ARBA" id="ARBA00023002"/>
    </source>
</evidence>
<dbReference type="STRING" id="655384.GCA_900128595_00077"/>
<comment type="subunit">
    <text evidence="4 11">Homodimer.</text>
</comment>
<dbReference type="PROSITE" id="PS00461">
    <property type="entry name" value="6PGD"/>
    <property type="match status" value="1"/>
</dbReference>
<evidence type="ECO:0000313" key="18">
    <source>
        <dbReference type="Proteomes" id="UP000294449"/>
    </source>
</evidence>
<dbReference type="InterPro" id="IPR006183">
    <property type="entry name" value="Pgluconate_DH"/>
</dbReference>
<evidence type="ECO:0000256" key="8">
    <source>
        <dbReference type="ARBA" id="ARBA00023064"/>
    </source>
</evidence>
<comment type="pathway">
    <text evidence="2 11 15">Carbohydrate degradation; pentose phosphate pathway; D-ribulose 5-phosphate from D-glucose 6-phosphate (oxidative stage): step 3/3.</text>
</comment>
<evidence type="ECO:0000256" key="1">
    <source>
        <dbReference type="ARBA" id="ARBA00002526"/>
    </source>
</evidence>
<dbReference type="Pfam" id="PF00393">
    <property type="entry name" value="6PGD"/>
    <property type="match status" value="1"/>
</dbReference>
<evidence type="ECO:0000256" key="11">
    <source>
        <dbReference type="PIRNR" id="PIRNR000109"/>
    </source>
</evidence>
<evidence type="ECO:0000256" key="9">
    <source>
        <dbReference type="ARBA" id="ARBA00023126"/>
    </source>
</evidence>
<evidence type="ECO:0000256" key="10">
    <source>
        <dbReference type="ARBA" id="ARBA00048640"/>
    </source>
</evidence>
<dbReference type="FunFam" id="3.40.50.720:FF:000007">
    <property type="entry name" value="6-phosphogluconate dehydrogenase, decarboxylating"/>
    <property type="match status" value="1"/>
</dbReference>
<gene>
    <name evidence="17" type="primary">gnd</name>
    <name evidence="17" type="ORF">BUCIPSTX3056_077</name>
</gene>
<dbReference type="UniPathway" id="UPA00115">
    <property type="reaction ID" value="UER00410"/>
</dbReference>
<feature type="binding site" evidence="14">
    <location>
        <position position="102"/>
    </location>
    <ligand>
        <name>NADP(+)</name>
        <dbReference type="ChEBI" id="CHEBI:58349"/>
    </ligand>
</feature>
<feature type="active site" description="Proton acceptor" evidence="12">
    <location>
        <position position="182"/>
    </location>
</feature>
<feature type="binding site" description="in other chain" evidence="13">
    <location>
        <begin position="185"/>
        <end position="186"/>
    </location>
    <ligand>
        <name>substrate</name>
        <note>ligand shared between dimeric partners</note>
    </ligand>
</feature>
<dbReference type="EMBL" id="LR217732">
    <property type="protein sequence ID" value="VFP85678.1"/>
    <property type="molecule type" value="Genomic_DNA"/>
</dbReference>
<evidence type="ECO:0000256" key="4">
    <source>
        <dbReference type="ARBA" id="ARBA00011738"/>
    </source>
</evidence>
<dbReference type="Pfam" id="PF03446">
    <property type="entry name" value="NAD_binding_2"/>
    <property type="match status" value="1"/>
</dbReference>
<evidence type="ECO:0000256" key="3">
    <source>
        <dbReference type="ARBA" id="ARBA00008419"/>
    </source>
</evidence>
<feature type="binding site" description="in other chain" evidence="13">
    <location>
        <position position="102"/>
    </location>
    <ligand>
        <name>substrate</name>
        <note>ligand shared between dimeric partners</note>
    </ligand>
</feature>
<feature type="binding site" evidence="14">
    <location>
        <begin position="10"/>
        <end position="15"/>
    </location>
    <ligand>
        <name>NADP(+)</name>
        <dbReference type="ChEBI" id="CHEBI:58349"/>
    </ligand>
</feature>
<dbReference type="GO" id="GO:0019521">
    <property type="term" value="P:D-gluconate metabolic process"/>
    <property type="evidence" value="ECO:0007669"/>
    <property type="project" value="UniProtKB-KW"/>
</dbReference>
<keyword evidence="11 15" id="KW-0521">NADP</keyword>
<feature type="binding site" evidence="13">
    <location>
        <position position="452"/>
    </location>
    <ligand>
        <name>substrate</name>
        <note>ligand shared between dimeric partners</note>
    </ligand>
</feature>
<dbReference type="GO" id="GO:0050661">
    <property type="term" value="F:NADP binding"/>
    <property type="evidence" value="ECO:0007669"/>
    <property type="project" value="InterPro"/>
</dbReference>
<dbReference type="NCBIfam" id="TIGR00873">
    <property type="entry name" value="gnd"/>
    <property type="match status" value="1"/>
</dbReference>
<dbReference type="EC" id="1.1.1.44" evidence="5 11"/>
<reference evidence="17 18" key="1">
    <citation type="submission" date="2019-02" db="EMBL/GenBank/DDBJ databases">
        <authorList>
            <person name="Manzano-Marin A."/>
            <person name="Manzano-Marin A."/>
        </authorList>
    </citation>
    <scope>NUCLEOTIDE SEQUENCE [LARGE SCALE GENOMIC DNA]</scope>
    <source>
        <strain evidence="17 18">BuCipseudotaxifoliae</strain>
    </source>
</reference>
<dbReference type="SUPFAM" id="SSF51735">
    <property type="entry name" value="NAD(P)-binding Rossmann-fold domains"/>
    <property type="match status" value="1"/>
</dbReference>
<dbReference type="SMART" id="SM01350">
    <property type="entry name" value="6PGD"/>
    <property type="match status" value="1"/>
</dbReference>
<dbReference type="GO" id="GO:0004616">
    <property type="term" value="F:phosphogluconate dehydrogenase (decarboxylating) activity"/>
    <property type="evidence" value="ECO:0007669"/>
    <property type="project" value="UniProtKB-EC"/>
</dbReference>
<evidence type="ECO:0000256" key="13">
    <source>
        <dbReference type="PIRSR" id="PIRSR000109-2"/>
    </source>
</evidence>
<evidence type="ECO:0000256" key="2">
    <source>
        <dbReference type="ARBA" id="ARBA00004874"/>
    </source>
</evidence>
<feature type="binding site" description="in other chain" evidence="13">
    <location>
        <begin position="128"/>
        <end position="130"/>
    </location>
    <ligand>
        <name>substrate</name>
        <note>ligand shared between dimeric partners</note>
    </ligand>
</feature>
<feature type="binding site" evidence="14">
    <location>
        <begin position="74"/>
        <end position="76"/>
    </location>
    <ligand>
        <name>NADP(+)</name>
        <dbReference type="ChEBI" id="CHEBI:58349"/>
    </ligand>
</feature>
<organism evidence="17 18">
    <name type="scientific">Buchnera aphidicola</name>
    <name type="common">Cinara pseudotaxifoliae</name>
    <dbReference type="NCBI Taxonomy" id="655384"/>
    <lineage>
        <taxon>Bacteria</taxon>
        <taxon>Pseudomonadati</taxon>
        <taxon>Pseudomonadota</taxon>
        <taxon>Gammaproteobacteria</taxon>
        <taxon>Enterobacterales</taxon>
        <taxon>Erwiniaceae</taxon>
        <taxon>Buchnera</taxon>
    </lineage>
</organism>
<dbReference type="PIRSF" id="PIRSF000109">
    <property type="entry name" value="6PGD"/>
    <property type="match status" value="1"/>
</dbReference>
<dbReference type="InterPro" id="IPR013328">
    <property type="entry name" value="6PGD_dom2"/>
</dbReference>
<sequence length="467" mass="52354">MSNHDIGVIGMGVMGKNLAYNIANTGYTVSVFNRSKNMIMQSLLEKPIKRVFPYLSIQEFVNSIRKPRCILLMIQAGSPVDEIIQTLLSYIQSDDIIIDGGNSFYIDTIKRFNFLKEKSIQFLGVGISGGEEGALNGPSIMPGGNREAYTLVAPIFESISAKYNKEACVQYIGSDGSGHYVKMVHNGIEYSDMQLIAETYSLLKNLIGMNNIDISNLFKEWNQGELCSYLIEITEKIVRKKDVDGNFVLDSILDSASSKGTGTWTVKSALELCSPCSVIAESVFSRYLSSMKVNRMIASTILFGPKIFLDKSFDTEVFINDLRKSLYLGKIISYAQGFFLMKRASQNYNWNLQFCNIAKIFRAGCIIRADLLNDIVKSYNENNDLIDLLFSPIFQDISNTYNASLRNIITIAVQNGISVPVFSSALSYYDAYRTVNSSANLIQAQRDYFGSHTYQRIDQSGTFHTNW</sequence>
<keyword evidence="9 11" id="KW-0570">Pentose shunt</keyword>
<comment type="function">
    <text evidence="1 11">Catalyzes the oxidative decarboxylation of 6-phosphogluconate to ribulose 5-phosphate and CO(2), with concomitant reduction of NADP to NADPH.</text>
</comment>
<evidence type="ECO:0000256" key="5">
    <source>
        <dbReference type="ARBA" id="ARBA00013011"/>
    </source>
</evidence>
<dbReference type="SUPFAM" id="SSF48179">
    <property type="entry name" value="6-phosphogluconate dehydrogenase C-terminal domain-like"/>
    <property type="match status" value="1"/>
</dbReference>
<evidence type="ECO:0000256" key="12">
    <source>
        <dbReference type="PIRSR" id="PIRSR000109-1"/>
    </source>
</evidence>
<feature type="binding site" evidence="13">
    <location>
        <position position="446"/>
    </location>
    <ligand>
        <name>substrate</name>
        <note>ligand shared between dimeric partners</note>
    </ligand>
</feature>
<proteinExistence type="inferred from homology"/>
<dbReference type="Proteomes" id="UP000294449">
    <property type="component" value="Chromosome"/>
</dbReference>
<feature type="binding site" description="in other chain" evidence="13">
    <location>
        <position position="259"/>
    </location>
    <ligand>
        <name>substrate</name>
        <note>ligand shared between dimeric partners</note>
    </ligand>
</feature>
<name>A0A451DGD1_9GAMM</name>
<evidence type="ECO:0000259" key="16">
    <source>
        <dbReference type="SMART" id="SM01350"/>
    </source>
</evidence>
<dbReference type="GO" id="GO:0006098">
    <property type="term" value="P:pentose-phosphate shunt"/>
    <property type="evidence" value="ECO:0007669"/>
    <property type="project" value="UniProtKB-UniPathway"/>
</dbReference>
<dbReference type="FunFam" id="1.10.1040.10:FF:000002">
    <property type="entry name" value="6-phosphogluconate dehydrogenase, decarboxylating"/>
    <property type="match status" value="1"/>
</dbReference>
<dbReference type="InterPro" id="IPR006114">
    <property type="entry name" value="6PGDH_C"/>
</dbReference>
<feature type="binding site" evidence="14">
    <location>
        <begin position="33"/>
        <end position="35"/>
    </location>
    <ligand>
        <name>NADP(+)</name>
        <dbReference type="ChEBI" id="CHEBI:58349"/>
    </ligand>
</feature>
<accession>A0A451DGD1</accession>
<dbReference type="InterPro" id="IPR006113">
    <property type="entry name" value="6PGDH_Gnd/GntZ"/>
</dbReference>
<evidence type="ECO:0000256" key="6">
    <source>
        <dbReference type="ARBA" id="ARBA00018193"/>
    </source>
</evidence>
<feature type="active site" description="Proton donor" evidence="12">
    <location>
        <position position="189"/>
    </location>
</feature>
<protein>
    <recommendedName>
        <fullName evidence="6 11">6-phosphogluconate dehydrogenase, decarboxylating</fullName>
        <ecNumber evidence="5 11">1.1.1.44</ecNumber>
    </recommendedName>
</protein>
<dbReference type="PRINTS" id="PR00076">
    <property type="entry name" value="6PGDHDRGNASE"/>
</dbReference>
<dbReference type="Gene3D" id="3.40.50.720">
    <property type="entry name" value="NAD(P)-binding Rossmann-like Domain"/>
    <property type="match status" value="1"/>
</dbReference>
<evidence type="ECO:0000256" key="14">
    <source>
        <dbReference type="PIRSR" id="PIRSR000109-3"/>
    </source>
</evidence>